<dbReference type="InterPro" id="IPR032675">
    <property type="entry name" value="LRR_dom_sf"/>
</dbReference>
<accession>C3ZN78</accession>
<dbReference type="AlphaFoldDB" id="C3ZN78"/>
<keyword evidence="3" id="KW-0677">Repeat</keyword>
<evidence type="ECO:0000256" key="1">
    <source>
        <dbReference type="ARBA" id="ARBA00022614"/>
    </source>
</evidence>
<dbReference type="InterPro" id="IPR003591">
    <property type="entry name" value="Leu-rich_rpt_typical-subtyp"/>
</dbReference>
<reference evidence="4" key="1">
    <citation type="journal article" date="2008" name="Nature">
        <title>The amphioxus genome and the evolution of the chordate karyotype.</title>
        <authorList>
            <consortium name="US DOE Joint Genome Institute (JGI-PGF)"/>
            <person name="Putnam N.H."/>
            <person name="Butts T."/>
            <person name="Ferrier D.E.K."/>
            <person name="Furlong R.F."/>
            <person name="Hellsten U."/>
            <person name="Kawashima T."/>
            <person name="Robinson-Rechavi M."/>
            <person name="Shoguchi E."/>
            <person name="Terry A."/>
            <person name="Yu J.-K."/>
            <person name="Benito-Gutierrez E.L."/>
            <person name="Dubchak I."/>
            <person name="Garcia-Fernandez J."/>
            <person name="Gibson-Brown J.J."/>
            <person name="Grigoriev I.V."/>
            <person name="Horton A.C."/>
            <person name="de Jong P.J."/>
            <person name="Jurka J."/>
            <person name="Kapitonov V.V."/>
            <person name="Kohara Y."/>
            <person name="Kuroki Y."/>
            <person name="Lindquist E."/>
            <person name="Lucas S."/>
            <person name="Osoegawa K."/>
            <person name="Pennacchio L.A."/>
            <person name="Salamov A.A."/>
            <person name="Satou Y."/>
            <person name="Sauka-Spengler T."/>
            <person name="Schmutz J."/>
            <person name="Shin-I T."/>
            <person name="Toyoda A."/>
            <person name="Bronner-Fraser M."/>
            <person name="Fujiyama A."/>
            <person name="Holland L.Z."/>
            <person name="Holland P.W.H."/>
            <person name="Satoh N."/>
            <person name="Rokhsar D.S."/>
        </authorList>
    </citation>
    <scope>NUCLEOTIDE SEQUENCE [LARGE SCALE GENOMIC DNA]</scope>
    <source>
        <strain evidence="4">S238N-H82</strain>
        <tissue evidence="4">Testes</tissue>
    </source>
</reference>
<dbReference type="EMBL" id="GG666649">
    <property type="protein sequence ID" value="EEN46041.1"/>
    <property type="molecule type" value="Genomic_DNA"/>
</dbReference>
<dbReference type="Gene3D" id="3.80.10.10">
    <property type="entry name" value="Ribonuclease Inhibitor"/>
    <property type="match status" value="2"/>
</dbReference>
<dbReference type="InParanoid" id="C3ZN78"/>
<dbReference type="SUPFAM" id="SSF52058">
    <property type="entry name" value="L domain-like"/>
    <property type="match status" value="1"/>
</dbReference>
<dbReference type="SMART" id="SM00369">
    <property type="entry name" value="LRR_TYP"/>
    <property type="match status" value="3"/>
</dbReference>
<dbReference type="PANTHER" id="PTHR24369:SF210">
    <property type="entry name" value="CHAOPTIN-RELATED"/>
    <property type="match status" value="1"/>
</dbReference>
<name>C3ZN78_BRAFL</name>
<keyword evidence="2" id="KW-0732">Signal</keyword>
<sequence length="407" mass="45145">MKTAVKSELQNQMKSRLTVLIIALWMCMTCYQEGRALPQKCTNSKYNEAATSTTVVCRFLELTAFPEGIPATTAVLDLQENAIRNLTDVPVLKNLIRLFLQNNRIEIVNWEALENLPSLRTLSLKRNRITHVSLDLAVQKLPSLVLVNLEFNQLTSFTKEQLGHPTLTAVKVGNNPLDCSCAMLWMITDLRCMQTHYSLFDHCERCDACVISSFPNPESYTCTSPAHLKGLSLTSVAQHLTNCGEENLTSTTAKTTGHASTTQDQDHGTTTKHLGQYVENHNNATSLSTDCQDTTVHLKGVSLTSVAHHLTNCGDGNFASTPANLMTTKLALTSTHDQGHETTTKHLSQYLEKYNNATSLSTESQDATSPTTIENVHHKTTFKIQPIDYTLRETSPQITYLFLSGKK</sequence>
<dbReference type="eggNOG" id="KOG4237">
    <property type="taxonomic scope" value="Eukaryota"/>
</dbReference>
<dbReference type="Pfam" id="PF13855">
    <property type="entry name" value="LRR_8"/>
    <property type="match status" value="1"/>
</dbReference>
<evidence type="ECO:0008006" key="5">
    <source>
        <dbReference type="Google" id="ProtNLM"/>
    </source>
</evidence>
<evidence type="ECO:0000313" key="4">
    <source>
        <dbReference type="EMBL" id="EEN46041.1"/>
    </source>
</evidence>
<proteinExistence type="predicted"/>
<dbReference type="PANTHER" id="PTHR24369">
    <property type="entry name" value="ANTIGEN BSP, PUTATIVE-RELATED"/>
    <property type="match status" value="1"/>
</dbReference>
<evidence type="ECO:0000256" key="2">
    <source>
        <dbReference type="ARBA" id="ARBA00022729"/>
    </source>
</evidence>
<gene>
    <name evidence="4" type="ORF">BRAFLDRAFT_81648</name>
</gene>
<protein>
    <recommendedName>
        <fullName evidence="5">LRRCT domain-containing protein</fullName>
    </recommendedName>
</protein>
<organism>
    <name type="scientific">Branchiostoma floridae</name>
    <name type="common">Florida lancelet</name>
    <name type="synonym">Amphioxus</name>
    <dbReference type="NCBI Taxonomy" id="7739"/>
    <lineage>
        <taxon>Eukaryota</taxon>
        <taxon>Metazoa</taxon>
        <taxon>Chordata</taxon>
        <taxon>Cephalochordata</taxon>
        <taxon>Leptocardii</taxon>
        <taxon>Amphioxiformes</taxon>
        <taxon>Branchiostomatidae</taxon>
        <taxon>Branchiostoma</taxon>
    </lineage>
</organism>
<keyword evidence="1" id="KW-0433">Leucine-rich repeat</keyword>
<dbReference type="InterPro" id="IPR001611">
    <property type="entry name" value="Leu-rich_rpt"/>
</dbReference>
<dbReference type="InterPro" id="IPR050541">
    <property type="entry name" value="LRR_TM_domain-containing"/>
</dbReference>
<evidence type="ECO:0000256" key="3">
    <source>
        <dbReference type="ARBA" id="ARBA00022737"/>
    </source>
</evidence>